<evidence type="ECO:0000256" key="1">
    <source>
        <dbReference type="SAM" id="MobiDB-lite"/>
    </source>
</evidence>
<evidence type="ECO:0000313" key="2">
    <source>
        <dbReference type="EMBL" id="KAJ5168065.1"/>
    </source>
</evidence>
<proteinExistence type="predicted"/>
<name>A0A9W9I7M0_9EURO</name>
<dbReference type="SUPFAM" id="SSF53098">
    <property type="entry name" value="Ribonuclease H-like"/>
    <property type="match status" value="1"/>
</dbReference>
<keyword evidence="3" id="KW-1185">Reference proteome</keyword>
<comment type="caution">
    <text evidence="2">The sequence shown here is derived from an EMBL/GenBank/DDBJ whole genome shotgun (WGS) entry which is preliminary data.</text>
</comment>
<dbReference type="RefSeq" id="XP_056544526.1">
    <property type="nucleotide sequence ID" value="XM_056685784.1"/>
</dbReference>
<dbReference type="GeneID" id="81424960"/>
<dbReference type="Proteomes" id="UP001149163">
    <property type="component" value="Unassembled WGS sequence"/>
</dbReference>
<dbReference type="AlphaFoldDB" id="A0A9W9I7M0"/>
<dbReference type="EMBL" id="JAPQKN010000002">
    <property type="protein sequence ID" value="KAJ5168065.1"/>
    <property type="molecule type" value="Genomic_DNA"/>
</dbReference>
<evidence type="ECO:0000313" key="3">
    <source>
        <dbReference type="Proteomes" id="UP001149163"/>
    </source>
</evidence>
<sequence>MDDEVRNSEDEEDGDGGDWGSESEDEDIRNSEDVEPTTESAAAWLGSPPKDQDKLRKNAQSEGLRHYGLKCPGPGRVVDGLVLGTQVCPNSTIISFETGVLFRNRHRTRRIGINIRCKSCHGRFIFNEFLRTNYLEADADQKTCSHKSCLNPVWEGSKFRRDHYLQWTPDLFCEEKPAMDELRTLFDKAASEQWFPDTKIMAKVIERVETDGKANIPASEIVNIDLEFGLFSREVLQIGLANLEGARVLDCLTRYSEEIIAPSTSQLSGPATWPQKKHKDMVKAFFTQDGTLDAKGVVGKLREIGISKKTTFLPWASWCFDLSYLRDWLEAEGFHDVLPGDENVCRLLLEFRANVKRVIGNTCYQSRPFPLSLSILFLVLFGEDHPLSGRNHHALVDAQQLALMADLFIDLCKPPHKRVRWQGSNKNLGSWKRQQPLEGFFPSMSPNKKARLS</sequence>
<organism evidence="2 3">
    <name type="scientific">Penicillium canariense</name>
    <dbReference type="NCBI Taxonomy" id="189055"/>
    <lineage>
        <taxon>Eukaryota</taxon>
        <taxon>Fungi</taxon>
        <taxon>Dikarya</taxon>
        <taxon>Ascomycota</taxon>
        <taxon>Pezizomycotina</taxon>
        <taxon>Eurotiomycetes</taxon>
        <taxon>Eurotiomycetidae</taxon>
        <taxon>Eurotiales</taxon>
        <taxon>Aspergillaceae</taxon>
        <taxon>Penicillium</taxon>
    </lineage>
</organism>
<protein>
    <submittedName>
        <fullName evidence="2">Uncharacterized protein</fullName>
    </submittedName>
</protein>
<accession>A0A9W9I7M0</accession>
<dbReference type="InterPro" id="IPR012337">
    <property type="entry name" value="RNaseH-like_sf"/>
</dbReference>
<feature type="compositionally biased region" description="Acidic residues" evidence="1">
    <location>
        <begin position="9"/>
        <end position="27"/>
    </location>
</feature>
<gene>
    <name evidence="2" type="ORF">N7482_003659</name>
</gene>
<dbReference type="OrthoDB" id="6077919at2759"/>
<feature type="region of interest" description="Disordered" evidence="1">
    <location>
        <begin position="1"/>
        <end position="59"/>
    </location>
</feature>
<reference evidence="2" key="1">
    <citation type="submission" date="2022-11" db="EMBL/GenBank/DDBJ databases">
        <authorList>
            <person name="Petersen C."/>
        </authorList>
    </citation>
    <scope>NUCLEOTIDE SEQUENCE</scope>
    <source>
        <strain evidence="2">IBT 26290</strain>
    </source>
</reference>
<reference evidence="2" key="2">
    <citation type="journal article" date="2023" name="IMA Fungus">
        <title>Comparative genomic study of the Penicillium genus elucidates a diverse pangenome and 15 lateral gene transfer events.</title>
        <authorList>
            <person name="Petersen C."/>
            <person name="Sorensen T."/>
            <person name="Nielsen M.R."/>
            <person name="Sondergaard T.E."/>
            <person name="Sorensen J.L."/>
            <person name="Fitzpatrick D.A."/>
            <person name="Frisvad J.C."/>
            <person name="Nielsen K.L."/>
        </authorList>
    </citation>
    <scope>NUCLEOTIDE SEQUENCE</scope>
    <source>
        <strain evidence="2">IBT 26290</strain>
    </source>
</reference>